<accession>A0A8J7TNS7</accession>
<dbReference type="Proteomes" id="UP000664277">
    <property type="component" value="Unassembled WGS sequence"/>
</dbReference>
<dbReference type="GO" id="GO:0004601">
    <property type="term" value="F:peroxidase activity"/>
    <property type="evidence" value="ECO:0007669"/>
    <property type="project" value="UniProtKB-KW"/>
</dbReference>
<evidence type="ECO:0000256" key="2">
    <source>
        <dbReference type="ARBA" id="ARBA00022559"/>
    </source>
</evidence>
<dbReference type="PANTHER" id="PTHR11592:SF78">
    <property type="entry name" value="GLUTATHIONE PEROXIDASE"/>
    <property type="match status" value="1"/>
</dbReference>
<dbReference type="CDD" id="cd00340">
    <property type="entry name" value="GSH_Peroxidase"/>
    <property type="match status" value="1"/>
</dbReference>
<dbReference type="Gene3D" id="3.40.30.10">
    <property type="entry name" value="Glutaredoxin"/>
    <property type="match status" value="1"/>
</dbReference>
<organism evidence="7 8">
    <name type="scientific">Candidatus Obscuribacter phosphatis</name>
    <dbReference type="NCBI Taxonomy" id="1906157"/>
    <lineage>
        <taxon>Bacteria</taxon>
        <taxon>Bacillati</taxon>
        <taxon>Candidatus Melainabacteria</taxon>
        <taxon>Candidatus Obscuribacterales</taxon>
        <taxon>Candidatus Obscuribacteraceae</taxon>
        <taxon>Candidatus Obscuribacter</taxon>
    </lineage>
</organism>
<feature type="active site" evidence="4">
    <location>
        <position position="33"/>
    </location>
</feature>
<sequence>MYSFKAKTLDGKDLSFDNYKDKVMLIVNTASQCGFTPQYTGLEELHKKFAERGLAVMGFPCNQFGAQEPGNSSEIGAFCKKNYGVDFQMFEKIDVNGKDAHPLYKYLTGEAPGVLGSEAIKWNFTKFLVDRKGNVVKRYPPNTKPEDISKDIEKLL</sequence>
<dbReference type="InterPro" id="IPR029759">
    <property type="entry name" value="GPX_AS"/>
</dbReference>
<name>A0A8J7TNS7_9BACT</name>
<dbReference type="FunFam" id="3.40.30.10:FF:000010">
    <property type="entry name" value="Glutathione peroxidase"/>
    <property type="match status" value="1"/>
</dbReference>
<evidence type="ECO:0000256" key="5">
    <source>
        <dbReference type="RuleBase" id="RU000499"/>
    </source>
</evidence>
<evidence type="ECO:0000259" key="6">
    <source>
        <dbReference type="PROSITE" id="PS51352"/>
    </source>
</evidence>
<dbReference type="InterPro" id="IPR036249">
    <property type="entry name" value="Thioredoxin-like_sf"/>
</dbReference>
<proteinExistence type="inferred from homology"/>
<evidence type="ECO:0000313" key="8">
    <source>
        <dbReference type="Proteomes" id="UP000664277"/>
    </source>
</evidence>
<dbReference type="EMBL" id="JAFLCK010000031">
    <property type="protein sequence ID" value="MBN8662135.1"/>
    <property type="molecule type" value="Genomic_DNA"/>
</dbReference>
<dbReference type="PROSITE" id="PS51355">
    <property type="entry name" value="GLUTATHIONE_PEROXID_3"/>
    <property type="match status" value="1"/>
</dbReference>
<feature type="domain" description="Thioredoxin" evidence="6">
    <location>
        <begin position="1"/>
        <end position="156"/>
    </location>
</feature>
<keyword evidence="3 5" id="KW-0560">Oxidoreductase</keyword>
<evidence type="ECO:0000256" key="1">
    <source>
        <dbReference type="ARBA" id="ARBA00006926"/>
    </source>
</evidence>
<dbReference type="Pfam" id="PF00255">
    <property type="entry name" value="GSHPx"/>
    <property type="match status" value="1"/>
</dbReference>
<reference evidence="7" key="1">
    <citation type="submission" date="2021-02" db="EMBL/GenBank/DDBJ databases">
        <title>Genome-Resolved Metagenomics of a Microbial Community Performing Photosynthetic Biological Nutrient Removal.</title>
        <authorList>
            <person name="Mcdaniel E.A."/>
        </authorList>
    </citation>
    <scope>NUCLEOTIDE SEQUENCE</scope>
    <source>
        <strain evidence="7">UWPOB_OBS1</strain>
    </source>
</reference>
<evidence type="ECO:0000256" key="3">
    <source>
        <dbReference type="ARBA" id="ARBA00023002"/>
    </source>
</evidence>
<dbReference type="InterPro" id="IPR013766">
    <property type="entry name" value="Thioredoxin_domain"/>
</dbReference>
<keyword evidence="2 5" id="KW-0575">Peroxidase</keyword>
<dbReference type="PROSITE" id="PS00460">
    <property type="entry name" value="GLUTATHIONE_PEROXID_1"/>
    <property type="match status" value="1"/>
</dbReference>
<gene>
    <name evidence="7" type="ORF">J0M35_17335</name>
</gene>
<dbReference type="PIRSF" id="PIRSF000303">
    <property type="entry name" value="Glutathion_perox"/>
    <property type="match status" value="1"/>
</dbReference>
<dbReference type="AlphaFoldDB" id="A0A8J7TNS7"/>
<comment type="similarity">
    <text evidence="1 5">Belongs to the glutathione peroxidase family.</text>
</comment>
<dbReference type="GO" id="GO:0034599">
    <property type="term" value="P:cellular response to oxidative stress"/>
    <property type="evidence" value="ECO:0007669"/>
    <property type="project" value="TreeGrafter"/>
</dbReference>
<comment type="caution">
    <text evidence="7">The sequence shown here is derived from an EMBL/GenBank/DDBJ whole genome shotgun (WGS) entry which is preliminary data.</text>
</comment>
<dbReference type="SUPFAM" id="SSF52833">
    <property type="entry name" value="Thioredoxin-like"/>
    <property type="match status" value="1"/>
</dbReference>
<evidence type="ECO:0000313" key="7">
    <source>
        <dbReference type="EMBL" id="MBN8662135.1"/>
    </source>
</evidence>
<dbReference type="PANTHER" id="PTHR11592">
    <property type="entry name" value="GLUTATHIONE PEROXIDASE"/>
    <property type="match status" value="1"/>
</dbReference>
<dbReference type="PRINTS" id="PR01011">
    <property type="entry name" value="GLUTPROXDASE"/>
</dbReference>
<dbReference type="PROSITE" id="PS51352">
    <property type="entry name" value="THIOREDOXIN_2"/>
    <property type="match status" value="1"/>
</dbReference>
<evidence type="ECO:0000256" key="4">
    <source>
        <dbReference type="PIRSR" id="PIRSR000303-1"/>
    </source>
</evidence>
<dbReference type="InterPro" id="IPR000889">
    <property type="entry name" value="Glutathione_peroxidase"/>
</dbReference>
<protein>
    <recommendedName>
        <fullName evidence="5">Glutathione peroxidase</fullName>
    </recommendedName>
</protein>